<keyword evidence="2" id="KW-1185">Reference proteome</keyword>
<accession>A0A068RYL0</accession>
<dbReference type="Proteomes" id="UP000027586">
    <property type="component" value="Unassembled WGS sequence"/>
</dbReference>
<sequence>MMIALMCTDLIDTNPSHSNMMHDLTMVIIVEVHIHRQASSSLPLHKASVQPQLGEQVVIDDSFRMQTFNNKYARDIPMTQASIPIQRFSVLSYIQDLIGASRVLIHGCHTRRGSGLNMLDIGASDGTWNIAIVAHHHHFMRHCSAAAHH</sequence>
<comment type="caution">
    <text evidence="1">The sequence shown here is derived from an EMBL/GenBank/DDBJ whole genome shotgun (WGS) entry which is preliminary data.</text>
</comment>
<organism evidence="1 2">
    <name type="scientific">Lichtheimia corymbifera JMRC:FSU:9682</name>
    <dbReference type="NCBI Taxonomy" id="1263082"/>
    <lineage>
        <taxon>Eukaryota</taxon>
        <taxon>Fungi</taxon>
        <taxon>Fungi incertae sedis</taxon>
        <taxon>Mucoromycota</taxon>
        <taxon>Mucoromycotina</taxon>
        <taxon>Mucoromycetes</taxon>
        <taxon>Mucorales</taxon>
        <taxon>Lichtheimiaceae</taxon>
        <taxon>Lichtheimia</taxon>
    </lineage>
</organism>
<dbReference type="VEuPathDB" id="FungiDB:LCOR_05922.1"/>
<proteinExistence type="predicted"/>
<reference evidence="1" key="1">
    <citation type="submission" date="2013-08" db="EMBL/GenBank/DDBJ databases">
        <title>Gene expansion shapes genome architecture in the human pathogen Lichtheimia corymbifera: an evolutionary genomics analysis in the ancient terrestrial Mucorales (Mucoromycotina).</title>
        <authorList>
            <person name="Schwartze V.U."/>
            <person name="Winter S."/>
            <person name="Shelest E."/>
            <person name="Marcet-Houben M."/>
            <person name="Horn F."/>
            <person name="Wehner S."/>
            <person name="Hoffmann K."/>
            <person name="Riege K."/>
            <person name="Sammeth M."/>
            <person name="Nowrousian M."/>
            <person name="Valiante V."/>
            <person name="Linde J."/>
            <person name="Jacobsen I.D."/>
            <person name="Marz M."/>
            <person name="Brakhage A.A."/>
            <person name="Gabaldon T."/>
            <person name="Bocker S."/>
            <person name="Voigt K."/>
        </authorList>
    </citation>
    <scope>NUCLEOTIDE SEQUENCE [LARGE SCALE GENOMIC DNA]</scope>
    <source>
        <strain evidence="1">FSU 9682</strain>
    </source>
</reference>
<dbReference type="EMBL" id="CBTN010000024">
    <property type="protein sequence ID" value="CDH54702.1"/>
    <property type="molecule type" value="Genomic_DNA"/>
</dbReference>
<gene>
    <name evidence="1" type="ORF">LCOR_05922.1</name>
</gene>
<evidence type="ECO:0000313" key="2">
    <source>
        <dbReference type="Proteomes" id="UP000027586"/>
    </source>
</evidence>
<evidence type="ECO:0000313" key="1">
    <source>
        <dbReference type="EMBL" id="CDH54702.1"/>
    </source>
</evidence>
<dbReference type="AlphaFoldDB" id="A0A068RYL0"/>
<protein>
    <submittedName>
        <fullName evidence="1">Uncharacterized protein</fullName>
    </submittedName>
</protein>
<name>A0A068RYL0_9FUNG</name>